<evidence type="ECO:0000259" key="5">
    <source>
        <dbReference type="PROSITE" id="PS50977"/>
    </source>
</evidence>
<dbReference type="PROSITE" id="PS01081">
    <property type="entry name" value="HTH_TETR_1"/>
    <property type="match status" value="1"/>
</dbReference>
<feature type="domain" description="HTH tetR-type" evidence="5">
    <location>
        <begin position="47"/>
        <end position="107"/>
    </location>
</feature>
<protein>
    <submittedName>
        <fullName evidence="6">Transcriptional regulator, TetR family</fullName>
    </submittedName>
</protein>
<dbReference type="InterPro" id="IPR009057">
    <property type="entry name" value="Homeodomain-like_sf"/>
</dbReference>
<dbReference type="Proteomes" id="UP000001982">
    <property type="component" value="Chromosome"/>
</dbReference>
<evidence type="ECO:0000256" key="3">
    <source>
        <dbReference type="ARBA" id="ARBA00023163"/>
    </source>
</evidence>
<dbReference type="SUPFAM" id="SSF46689">
    <property type="entry name" value="Homeodomain-like"/>
    <property type="match status" value="1"/>
</dbReference>
<dbReference type="Gene3D" id="1.10.10.60">
    <property type="entry name" value="Homeodomain-like"/>
    <property type="match status" value="1"/>
</dbReference>
<feature type="DNA-binding region" description="H-T-H motif" evidence="4">
    <location>
        <begin position="70"/>
        <end position="89"/>
    </location>
</feature>
<evidence type="ECO:0000256" key="2">
    <source>
        <dbReference type="ARBA" id="ARBA00023125"/>
    </source>
</evidence>
<proteinExistence type="predicted"/>
<dbReference type="DNASU" id="4017278"/>
<evidence type="ECO:0000313" key="6">
    <source>
        <dbReference type="EMBL" id="ABE54515.1"/>
    </source>
</evidence>
<dbReference type="PANTHER" id="PTHR47506">
    <property type="entry name" value="TRANSCRIPTIONAL REGULATORY PROTEIN"/>
    <property type="match status" value="1"/>
</dbReference>
<dbReference type="Gene3D" id="1.10.357.10">
    <property type="entry name" value="Tetracycline Repressor, domain 2"/>
    <property type="match status" value="1"/>
</dbReference>
<evidence type="ECO:0000256" key="4">
    <source>
        <dbReference type="PROSITE-ProRule" id="PRU00335"/>
    </source>
</evidence>
<dbReference type="PANTHER" id="PTHR47506:SF8">
    <property type="entry name" value="REPRESSOR OF PUTATIVE XENOBIOTIC REDUCTASE TETR FAMILY-RELATED"/>
    <property type="match status" value="1"/>
</dbReference>
<evidence type="ECO:0000256" key="1">
    <source>
        <dbReference type="ARBA" id="ARBA00023015"/>
    </source>
</evidence>
<dbReference type="KEGG" id="sdn:Sden_1229"/>
<accession>Q12PW1</accession>
<dbReference type="PROSITE" id="PS50977">
    <property type="entry name" value="HTH_TETR_2"/>
    <property type="match status" value="1"/>
</dbReference>
<dbReference type="SUPFAM" id="SSF48498">
    <property type="entry name" value="Tetracyclin repressor-like, C-terminal domain"/>
    <property type="match status" value="1"/>
</dbReference>
<dbReference type="EMBL" id="CP000302">
    <property type="protein sequence ID" value="ABE54515.1"/>
    <property type="molecule type" value="Genomic_DNA"/>
</dbReference>
<dbReference type="AlphaFoldDB" id="Q12PW1"/>
<dbReference type="STRING" id="318161.Sden_1229"/>
<dbReference type="PRINTS" id="PR00455">
    <property type="entry name" value="HTHTETR"/>
</dbReference>
<evidence type="ECO:0000313" key="7">
    <source>
        <dbReference type="Proteomes" id="UP000001982"/>
    </source>
</evidence>
<dbReference type="InterPro" id="IPR001647">
    <property type="entry name" value="HTH_TetR"/>
</dbReference>
<dbReference type="InterPro" id="IPR023772">
    <property type="entry name" value="DNA-bd_HTH_TetR-type_CS"/>
</dbReference>
<reference evidence="6 7" key="1">
    <citation type="submission" date="2006-03" db="EMBL/GenBank/DDBJ databases">
        <title>Complete sequence of Shewanella denitrificans OS217.</title>
        <authorList>
            <consortium name="US DOE Joint Genome Institute"/>
            <person name="Copeland A."/>
            <person name="Lucas S."/>
            <person name="Lapidus A."/>
            <person name="Barry K."/>
            <person name="Detter J.C."/>
            <person name="Glavina del Rio T."/>
            <person name="Hammon N."/>
            <person name="Israni S."/>
            <person name="Dalin E."/>
            <person name="Tice H."/>
            <person name="Pitluck S."/>
            <person name="Brettin T."/>
            <person name="Bruce D."/>
            <person name="Han C."/>
            <person name="Tapia R."/>
            <person name="Gilna P."/>
            <person name="Kiss H."/>
            <person name="Schmutz J."/>
            <person name="Larimer F."/>
            <person name="Land M."/>
            <person name="Hauser L."/>
            <person name="Kyrpides N."/>
            <person name="Lykidis A."/>
            <person name="Richardson P."/>
        </authorList>
    </citation>
    <scope>NUCLEOTIDE SEQUENCE [LARGE SCALE GENOMIC DNA]</scope>
    <source>
        <strain evidence="7">OS217 / ATCC BAA-1090 / DSM 15013</strain>
    </source>
</reference>
<dbReference type="InterPro" id="IPR036271">
    <property type="entry name" value="Tet_transcr_reg_TetR-rel_C_sf"/>
</dbReference>
<keyword evidence="7" id="KW-1185">Reference proteome</keyword>
<keyword evidence="3" id="KW-0804">Transcription</keyword>
<dbReference type="GO" id="GO:0003677">
    <property type="term" value="F:DNA binding"/>
    <property type="evidence" value="ECO:0007669"/>
    <property type="project" value="UniProtKB-UniRule"/>
</dbReference>
<organism evidence="6 7">
    <name type="scientific">Shewanella denitrificans (strain OS217 / ATCC BAA-1090 / DSM 15013)</name>
    <dbReference type="NCBI Taxonomy" id="318161"/>
    <lineage>
        <taxon>Bacteria</taxon>
        <taxon>Pseudomonadati</taxon>
        <taxon>Pseudomonadota</taxon>
        <taxon>Gammaproteobacteria</taxon>
        <taxon>Alteromonadales</taxon>
        <taxon>Shewanellaceae</taxon>
        <taxon>Shewanella</taxon>
    </lineage>
</organism>
<gene>
    <name evidence="6" type="ordered locus">Sden_1229</name>
</gene>
<keyword evidence="1" id="KW-0805">Transcription regulation</keyword>
<dbReference type="HOGENOM" id="CLU_069356_28_0_6"/>
<dbReference type="Pfam" id="PF00440">
    <property type="entry name" value="TetR_N"/>
    <property type="match status" value="1"/>
</dbReference>
<name>Q12PW1_SHEDO</name>
<sequence length="235" mass="26509">MWHLFLECAFKIFLFEHSFKYFLNNFSKLGRLIIPSLKKTQIMRNAEFDRKAVLCAAMSVFTAKGYAKTSMQDLTKATGLHPGSIYCAFENKKGLLIAAIGQYQDERHQQFVRLFDNDAPCLSNLSNYLTEIVDECLSQDMSKACLLTKTLNEVGSQDEEIKTLITANLTAWQAALTAVFSLAQKNNEIDSQANSQELAQYLMMGIYGLRTFAHTHKDGQQLAQLAKKLLADVSR</sequence>
<dbReference type="InterPro" id="IPR011075">
    <property type="entry name" value="TetR_C"/>
</dbReference>
<dbReference type="Pfam" id="PF16925">
    <property type="entry name" value="TetR_C_13"/>
    <property type="match status" value="1"/>
</dbReference>
<dbReference type="eggNOG" id="COG1309">
    <property type="taxonomic scope" value="Bacteria"/>
</dbReference>
<keyword evidence="2 4" id="KW-0238">DNA-binding</keyword>